<reference evidence="2" key="1">
    <citation type="submission" date="2017-07" db="EMBL/GenBank/DDBJ databases">
        <title>The cable genome - Insights into the physiology and evolution of filamentous bacteria capable of sulfide oxidation via long distance electron transfer.</title>
        <authorList>
            <person name="Thorup C."/>
            <person name="Bjerg J.T."/>
            <person name="Schreiber L."/>
            <person name="Nielsen L.P."/>
            <person name="Kjeldsen K.U."/>
            <person name="Boesen T."/>
            <person name="Boggild A."/>
            <person name="Meysman F."/>
            <person name="Geelhoed J."/>
            <person name="Schramm A."/>
        </authorList>
    </citation>
    <scope>NUCLEOTIDE SEQUENCE [LARGE SCALE GENOMIC DNA]</scope>
    <source>
        <strain evidence="2">GS</strain>
    </source>
</reference>
<feature type="domain" description="Metallo-beta-lactamase" evidence="1">
    <location>
        <begin position="17"/>
        <end position="193"/>
    </location>
</feature>
<evidence type="ECO:0000259" key="1">
    <source>
        <dbReference type="SMART" id="SM00849"/>
    </source>
</evidence>
<dbReference type="SUPFAM" id="SSF56281">
    <property type="entry name" value="Metallo-hydrolase/oxidoreductase"/>
    <property type="match status" value="1"/>
</dbReference>
<gene>
    <name evidence="2" type="ORF">CDV28_1435</name>
</gene>
<dbReference type="Proteomes" id="UP000316238">
    <property type="component" value="Unassembled WGS sequence"/>
</dbReference>
<dbReference type="InterPro" id="IPR001279">
    <property type="entry name" value="Metallo-B-lactamas"/>
</dbReference>
<accession>A0A521FZ24</accession>
<proteinExistence type="predicted"/>
<sequence length="249" mass="28027">MEIFFLGVGEACDTAHGNSSSLITASNGTRILLDCGFSVPHQYFRIVEQPEELDCIWISHFHGDHYLGLPLLFLRLWQLGRTRSLSIIGQKGVDHKVRAALELAYPTFEKKLSFQFDFHLLHAQETISLAGMTWSAALTQHSQYNLGLRLEDGATKFYYSGDGRAGKHAKDLIQGCDFVVHESFSKVDTYPYHGSVTTTLQLAEELEMGQIALVHLDHTLRRTELPLIEQMVQAVPHALLPVAEDRMTF</sequence>
<dbReference type="Pfam" id="PF23023">
    <property type="entry name" value="Anti-Pycsar_Apyc1"/>
    <property type="match status" value="1"/>
</dbReference>
<evidence type="ECO:0000313" key="3">
    <source>
        <dbReference type="Proteomes" id="UP000316238"/>
    </source>
</evidence>
<dbReference type="PANTHER" id="PTHR46018:SF2">
    <property type="entry name" value="ZINC PHOSPHODIESTERASE ELAC PROTEIN 1"/>
    <property type="match status" value="1"/>
</dbReference>
<dbReference type="InterPro" id="IPR036866">
    <property type="entry name" value="RibonucZ/Hydroxyglut_hydro"/>
</dbReference>
<dbReference type="GO" id="GO:0042781">
    <property type="term" value="F:3'-tRNA processing endoribonuclease activity"/>
    <property type="evidence" value="ECO:0007669"/>
    <property type="project" value="TreeGrafter"/>
</dbReference>
<evidence type="ECO:0000313" key="2">
    <source>
        <dbReference type="EMBL" id="TAA74013.1"/>
    </source>
</evidence>
<protein>
    <submittedName>
        <fullName evidence="2">Ribonuclease BN, tRNA processing enzyme</fullName>
    </submittedName>
</protein>
<dbReference type="SMART" id="SM00849">
    <property type="entry name" value="Lactamase_B"/>
    <property type="match status" value="1"/>
</dbReference>
<name>A0A521FZ24_9BACT</name>
<dbReference type="PANTHER" id="PTHR46018">
    <property type="entry name" value="ZINC PHOSPHODIESTERASE ELAC PROTEIN 1"/>
    <property type="match status" value="1"/>
</dbReference>
<comment type="caution">
    <text evidence="2">The sequence shown here is derived from an EMBL/GenBank/DDBJ whole genome shotgun (WGS) entry which is preliminary data.</text>
</comment>
<dbReference type="EMBL" id="NQJD01000043">
    <property type="protein sequence ID" value="TAA74013.1"/>
    <property type="molecule type" value="Genomic_DNA"/>
</dbReference>
<organism evidence="2 3">
    <name type="scientific">Candidatus Electronema aureum</name>
    <dbReference type="NCBI Taxonomy" id="2005002"/>
    <lineage>
        <taxon>Bacteria</taxon>
        <taxon>Pseudomonadati</taxon>
        <taxon>Thermodesulfobacteriota</taxon>
        <taxon>Desulfobulbia</taxon>
        <taxon>Desulfobulbales</taxon>
        <taxon>Desulfobulbaceae</taxon>
        <taxon>Candidatus Electronema</taxon>
    </lineage>
</organism>
<dbReference type="AlphaFoldDB" id="A0A521FZ24"/>
<dbReference type="Gene3D" id="3.60.15.10">
    <property type="entry name" value="Ribonuclease Z/Hydroxyacylglutathione hydrolase-like"/>
    <property type="match status" value="1"/>
</dbReference>
<keyword evidence="3" id="KW-1185">Reference proteome</keyword>
<dbReference type="CDD" id="cd16272">
    <property type="entry name" value="RNaseZ_MBL-fold"/>
    <property type="match status" value="1"/>
</dbReference>